<feature type="non-terminal residue" evidence="2">
    <location>
        <position position="1"/>
    </location>
</feature>
<name>A0A396ZZ59_APHAT</name>
<comment type="caution">
    <text evidence="2">The sequence shown here is derived from an EMBL/GenBank/DDBJ whole genome shotgun (WGS) entry which is preliminary data.</text>
</comment>
<evidence type="ECO:0000313" key="2">
    <source>
        <dbReference type="EMBL" id="RHX99373.1"/>
    </source>
</evidence>
<sequence>VACLTSLISVCIIAALTKVPWPKAEKKRETKHTPLLRKDLALAGMNQVAVWTQRPFNYFPRFTQEGLK</sequence>
<organism evidence="2 4">
    <name type="scientific">Aphanomyces astaci</name>
    <name type="common">Crayfish plague agent</name>
    <dbReference type="NCBI Taxonomy" id="112090"/>
    <lineage>
        <taxon>Eukaryota</taxon>
        <taxon>Sar</taxon>
        <taxon>Stramenopiles</taxon>
        <taxon>Oomycota</taxon>
        <taxon>Saprolegniomycetes</taxon>
        <taxon>Saprolegniales</taxon>
        <taxon>Verrucalvaceae</taxon>
        <taxon>Aphanomyces</taxon>
    </lineage>
</organism>
<feature type="chain" id="PRO_5036334565" evidence="1">
    <location>
        <begin position="18"/>
        <end position="68"/>
    </location>
</feature>
<evidence type="ECO:0000256" key="1">
    <source>
        <dbReference type="SAM" id="SignalP"/>
    </source>
</evidence>
<keyword evidence="1" id="KW-0732">Signal</keyword>
<evidence type="ECO:0000313" key="5">
    <source>
        <dbReference type="Proteomes" id="UP000285430"/>
    </source>
</evidence>
<evidence type="ECO:0000313" key="3">
    <source>
        <dbReference type="EMBL" id="RHZ16606.1"/>
    </source>
</evidence>
<proteinExistence type="predicted"/>
<dbReference type="AlphaFoldDB" id="A0A396ZZ59"/>
<dbReference type="EMBL" id="QUTH01003906">
    <property type="protein sequence ID" value="RHZ16606.1"/>
    <property type="molecule type" value="Genomic_DNA"/>
</dbReference>
<reference evidence="4 5" key="1">
    <citation type="submission" date="2018-08" db="EMBL/GenBank/DDBJ databases">
        <title>Aphanomyces genome sequencing and annotation.</title>
        <authorList>
            <person name="Minardi D."/>
            <person name="Oidtmann B."/>
            <person name="Van Der Giezen M."/>
            <person name="Studholme D.J."/>
        </authorList>
    </citation>
    <scope>NUCLEOTIDE SEQUENCE [LARGE SCALE GENOMIC DNA]</scope>
    <source>
        <strain evidence="3 5">Da</strain>
        <strain evidence="2 4">Yx</strain>
    </source>
</reference>
<evidence type="ECO:0000313" key="4">
    <source>
        <dbReference type="Proteomes" id="UP000266239"/>
    </source>
</evidence>
<dbReference type="Proteomes" id="UP000266239">
    <property type="component" value="Unassembled WGS sequence"/>
</dbReference>
<dbReference type="Proteomes" id="UP000285430">
    <property type="component" value="Unassembled WGS sequence"/>
</dbReference>
<gene>
    <name evidence="2" type="ORF">DYB25_008209</name>
    <name evidence="3" type="ORF">DYB37_008323</name>
</gene>
<dbReference type="EMBL" id="QUTA01010647">
    <property type="protein sequence ID" value="RHX99373.1"/>
    <property type="molecule type" value="Genomic_DNA"/>
</dbReference>
<feature type="signal peptide" evidence="1">
    <location>
        <begin position="1"/>
        <end position="17"/>
    </location>
</feature>
<accession>A0A396ZZ59</accession>
<protein>
    <submittedName>
        <fullName evidence="2">Uncharacterized protein</fullName>
    </submittedName>
</protein>